<dbReference type="AlphaFoldDB" id="M5G608"/>
<gene>
    <name evidence="2" type="ORF">DACRYDRAFT_22468</name>
</gene>
<evidence type="ECO:0000313" key="2">
    <source>
        <dbReference type="EMBL" id="EJU01247.1"/>
    </source>
</evidence>
<dbReference type="RefSeq" id="XP_040628144.1">
    <property type="nucleotide sequence ID" value="XM_040772815.1"/>
</dbReference>
<organism evidence="2 3">
    <name type="scientific">Dacryopinax primogenitus (strain DJM 731)</name>
    <name type="common">Brown rot fungus</name>
    <dbReference type="NCBI Taxonomy" id="1858805"/>
    <lineage>
        <taxon>Eukaryota</taxon>
        <taxon>Fungi</taxon>
        <taxon>Dikarya</taxon>
        <taxon>Basidiomycota</taxon>
        <taxon>Agaricomycotina</taxon>
        <taxon>Dacrymycetes</taxon>
        <taxon>Dacrymycetales</taxon>
        <taxon>Dacrymycetaceae</taxon>
        <taxon>Dacryopinax</taxon>
    </lineage>
</organism>
<protein>
    <submittedName>
        <fullName evidence="2">Uncharacterized protein</fullName>
    </submittedName>
</protein>
<name>M5G608_DACPD</name>
<evidence type="ECO:0000256" key="1">
    <source>
        <dbReference type="SAM" id="MobiDB-lite"/>
    </source>
</evidence>
<dbReference type="EMBL" id="JH795864">
    <property type="protein sequence ID" value="EJU01247.1"/>
    <property type="molecule type" value="Genomic_DNA"/>
</dbReference>
<dbReference type="Proteomes" id="UP000030653">
    <property type="component" value="Unassembled WGS sequence"/>
</dbReference>
<sequence length="89" mass="9817">MPEDLQPRAKAQFLELGCRVLTGGRLSRDAAAYEWRGGCLTGEGRSASVQYGKPHEGSYRTYSVSQDPRSSKRSNRPTDPYASSPVYTC</sequence>
<dbReference type="HOGENOM" id="CLU_2454698_0_0_1"/>
<reference evidence="2 3" key="1">
    <citation type="journal article" date="2012" name="Science">
        <title>The Paleozoic origin of enzymatic lignin decomposition reconstructed from 31 fungal genomes.</title>
        <authorList>
            <person name="Floudas D."/>
            <person name="Binder M."/>
            <person name="Riley R."/>
            <person name="Barry K."/>
            <person name="Blanchette R.A."/>
            <person name="Henrissat B."/>
            <person name="Martinez A.T."/>
            <person name="Otillar R."/>
            <person name="Spatafora J.W."/>
            <person name="Yadav J.S."/>
            <person name="Aerts A."/>
            <person name="Benoit I."/>
            <person name="Boyd A."/>
            <person name="Carlson A."/>
            <person name="Copeland A."/>
            <person name="Coutinho P.M."/>
            <person name="de Vries R.P."/>
            <person name="Ferreira P."/>
            <person name="Findley K."/>
            <person name="Foster B."/>
            <person name="Gaskell J."/>
            <person name="Glotzer D."/>
            <person name="Gorecki P."/>
            <person name="Heitman J."/>
            <person name="Hesse C."/>
            <person name="Hori C."/>
            <person name="Igarashi K."/>
            <person name="Jurgens J.A."/>
            <person name="Kallen N."/>
            <person name="Kersten P."/>
            <person name="Kohler A."/>
            <person name="Kuees U."/>
            <person name="Kumar T.K.A."/>
            <person name="Kuo A."/>
            <person name="LaButti K."/>
            <person name="Larrondo L.F."/>
            <person name="Lindquist E."/>
            <person name="Ling A."/>
            <person name="Lombard V."/>
            <person name="Lucas S."/>
            <person name="Lundell T."/>
            <person name="Martin R."/>
            <person name="McLaughlin D.J."/>
            <person name="Morgenstern I."/>
            <person name="Morin E."/>
            <person name="Murat C."/>
            <person name="Nagy L.G."/>
            <person name="Nolan M."/>
            <person name="Ohm R.A."/>
            <person name="Patyshakuliyeva A."/>
            <person name="Rokas A."/>
            <person name="Ruiz-Duenas F.J."/>
            <person name="Sabat G."/>
            <person name="Salamov A."/>
            <person name="Samejima M."/>
            <person name="Schmutz J."/>
            <person name="Slot J.C."/>
            <person name="St John F."/>
            <person name="Stenlid J."/>
            <person name="Sun H."/>
            <person name="Sun S."/>
            <person name="Syed K."/>
            <person name="Tsang A."/>
            <person name="Wiebenga A."/>
            <person name="Young D."/>
            <person name="Pisabarro A."/>
            <person name="Eastwood D.C."/>
            <person name="Martin F."/>
            <person name="Cullen D."/>
            <person name="Grigoriev I.V."/>
            <person name="Hibbett D.S."/>
        </authorList>
    </citation>
    <scope>NUCLEOTIDE SEQUENCE [LARGE SCALE GENOMIC DNA]</scope>
    <source>
        <strain evidence="2 3">DJM-731 SS1</strain>
    </source>
</reference>
<evidence type="ECO:0000313" key="3">
    <source>
        <dbReference type="Proteomes" id="UP000030653"/>
    </source>
</evidence>
<proteinExistence type="predicted"/>
<dbReference type="GeneID" id="63687877"/>
<accession>M5G608</accession>
<keyword evidence="3" id="KW-1185">Reference proteome</keyword>
<feature type="region of interest" description="Disordered" evidence="1">
    <location>
        <begin position="40"/>
        <end position="89"/>
    </location>
</feature>